<evidence type="ECO:0000256" key="3">
    <source>
        <dbReference type="ARBA" id="ARBA00022989"/>
    </source>
</evidence>
<evidence type="ECO:0000256" key="4">
    <source>
        <dbReference type="ARBA" id="ARBA00023136"/>
    </source>
</evidence>
<evidence type="ECO:0000313" key="8">
    <source>
        <dbReference type="EMBL" id="CAG7828115.1"/>
    </source>
</evidence>
<feature type="compositionally biased region" description="Polar residues" evidence="5">
    <location>
        <begin position="19"/>
        <end position="32"/>
    </location>
</feature>
<keyword evidence="4 6" id="KW-0472">Membrane</keyword>
<feature type="transmembrane region" description="Helical" evidence="6">
    <location>
        <begin position="54"/>
        <end position="75"/>
    </location>
</feature>
<keyword evidence="9" id="KW-1185">Reference proteome</keyword>
<dbReference type="GO" id="GO:0022857">
    <property type="term" value="F:transmembrane transporter activity"/>
    <property type="evidence" value="ECO:0007669"/>
    <property type="project" value="InterPro"/>
</dbReference>
<evidence type="ECO:0000259" key="7">
    <source>
        <dbReference type="PROSITE" id="PS50850"/>
    </source>
</evidence>
<evidence type="ECO:0000256" key="1">
    <source>
        <dbReference type="ARBA" id="ARBA00004141"/>
    </source>
</evidence>
<feature type="transmembrane region" description="Helical" evidence="6">
    <location>
        <begin position="199"/>
        <end position="218"/>
    </location>
</feature>
<sequence length="569" mass="62669">MPKTSSRKKSEGDSGDEVTISSSDSTDSANGPSAENFEDLLKICGEAGFWQFKVFMLASFCGFMTALHNLVYAFIGAIPSHWCKLPTNAYPDYSLENLKNLTLPRDAEGEYEKCQHFGVNGNWDTGNFSLGDIDTSKIVGCDAYDYDKSIFQTTIASEWNLVCGDEGWTSTVQAMYMFGILCGSPIFGALSDKLGRKKTILMATVVFIIAAPLVALAPNFTLMMLGRFILGASSPGIYGTSYVLVIESMGMDWRGLAGNLFCLPFAVGYMALPAVAYFIRSWRPLQLALSVPAIILLLTWWLLPESPRWLIRQGRFAEAEVILRDMARSNKKLASLPSNFSELTARIADQEKQEIKKVTWKSRVTGLLAGYADLVRSPRMRVRTLVIYFSWMSISMVYYGIALNAPNLSADKYIYTFISGVLEVPSYFMVPPLIRYIGRRPVFCGFLLICGTSLLSSLAFSQGSVLIVILALFGKLVIGAAYALVYLYATEVYPTLLRTYGLGTSSMIGRIGSVLAPFIVDVVGKGNKTYPTLIFGAVSLIAGFLSILLPETRNKRLPETVKDVEENKG</sequence>
<dbReference type="PROSITE" id="PS50850">
    <property type="entry name" value="MFS"/>
    <property type="match status" value="1"/>
</dbReference>
<dbReference type="CDD" id="cd17317">
    <property type="entry name" value="MFS_SLC22"/>
    <property type="match status" value="1"/>
</dbReference>
<organism evidence="8 9">
    <name type="scientific">Allacma fusca</name>
    <dbReference type="NCBI Taxonomy" id="39272"/>
    <lineage>
        <taxon>Eukaryota</taxon>
        <taxon>Metazoa</taxon>
        <taxon>Ecdysozoa</taxon>
        <taxon>Arthropoda</taxon>
        <taxon>Hexapoda</taxon>
        <taxon>Collembola</taxon>
        <taxon>Symphypleona</taxon>
        <taxon>Sminthuridae</taxon>
        <taxon>Allacma</taxon>
    </lineage>
</organism>
<proteinExistence type="predicted"/>
<reference evidence="8" key="1">
    <citation type="submission" date="2021-06" db="EMBL/GenBank/DDBJ databases">
        <authorList>
            <person name="Hodson N. C."/>
            <person name="Mongue J. A."/>
            <person name="Jaron S. K."/>
        </authorList>
    </citation>
    <scope>NUCLEOTIDE SEQUENCE</scope>
</reference>
<feature type="transmembrane region" description="Helical" evidence="6">
    <location>
        <begin position="174"/>
        <end position="192"/>
    </location>
</feature>
<dbReference type="AlphaFoldDB" id="A0A8J2LAE0"/>
<feature type="transmembrane region" description="Helical" evidence="6">
    <location>
        <begin position="285"/>
        <end position="303"/>
    </location>
</feature>
<gene>
    <name evidence="8" type="ORF">AFUS01_LOCUS38062</name>
</gene>
<dbReference type="OrthoDB" id="2544694at2759"/>
<feature type="transmembrane region" description="Helical" evidence="6">
    <location>
        <begin position="224"/>
        <end position="245"/>
    </location>
</feature>
<dbReference type="GO" id="GO:0016020">
    <property type="term" value="C:membrane"/>
    <property type="evidence" value="ECO:0007669"/>
    <property type="project" value="UniProtKB-SubCell"/>
</dbReference>
<dbReference type="PANTHER" id="PTHR24064">
    <property type="entry name" value="SOLUTE CARRIER FAMILY 22 MEMBER"/>
    <property type="match status" value="1"/>
</dbReference>
<feature type="transmembrane region" description="Helical" evidence="6">
    <location>
        <begin position="385"/>
        <end position="401"/>
    </location>
</feature>
<dbReference type="InterPro" id="IPR020846">
    <property type="entry name" value="MFS_dom"/>
</dbReference>
<name>A0A8J2LAE0_9HEXA</name>
<feature type="transmembrane region" description="Helical" evidence="6">
    <location>
        <begin position="500"/>
        <end position="520"/>
    </location>
</feature>
<evidence type="ECO:0000256" key="5">
    <source>
        <dbReference type="SAM" id="MobiDB-lite"/>
    </source>
</evidence>
<dbReference type="Pfam" id="PF00083">
    <property type="entry name" value="Sugar_tr"/>
    <property type="match status" value="1"/>
</dbReference>
<dbReference type="InterPro" id="IPR005828">
    <property type="entry name" value="MFS_sugar_transport-like"/>
</dbReference>
<protein>
    <recommendedName>
        <fullName evidence="7">Major facilitator superfamily (MFS) profile domain-containing protein</fullName>
    </recommendedName>
</protein>
<evidence type="ECO:0000256" key="6">
    <source>
        <dbReference type="SAM" id="Phobius"/>
    </source>
</evidence>
<dbReference type="EMBL" id="CAJVCH010546168">
    <property type="protein sequence ID" value="CAG7828115.1"/>
    <property type="molecule type" value="Genomic_DNA"/>
</dbReference>
<comment type="subcellular location">
    <subcellularLocation>
        <location evidence="1">Membrane</location>
        <topology evidence="1">Multi-pass membrane protein</topology>
    </subcellularLocation>
</comment>
<comment type="caution">
    <text evidence="8">The sequence shown here is derived from an EMBL/GenBank/DDBJ whole genome shotgun (WGS) entry which is preliminary data.</text>
</comment>
<dbReference type="Proteomes" id="UP000708208">
    <property type="component" value="Unassembled WGS sequence"/>
</dbReference>
<feature type="region of interest" description="Disordered" evidence="5">
    <location>
        <begin position="1"/>
        <end position="32"/>
    </location>
</feature>
<keyword evidence="3 6" id="KW-1133">Transmembrane helix</keyword>
<feature type="domain" description="Major facilitator superfamily (MFS) profile" evidence="7">
    <location>
        <begin position="54"/>
        <end position="554"/>
    </location>
</feature>
<feature type="transmembrane region" description="Helical" evidence="6">
    <location>
        <begin position="532"/>
        <end position="549"/>
    </location>
</feature>
<feature type="transmembrane region" description="Helical" evidence="6">
    <location>
        <begin position="466"/>
        <end position="488"/>
    </location>
</feature>
<feature type="transmembrane region" description="Helical" evidence="6">
    <location>
        <begin position="413"/>
        <end position="430"/>
    </location>
</feature>
<feature type="transmembrane region" description="Helical" evidence="6">
    <location>
        <begin position="442"/>
        <end position="460"/>
    </location>
</feature>
<evidence type="ECO:0000313" key="9">
    <source>
        <dbReference type="Proteomes" id="UP000708208"/>
    </source>
</evidence>
<evidence type="ECO:0000256" key="2">
    <source>
        <dbReference type="ARBA" id="ARBA00022692"/>
    </source>
</evidence>
<keyword evidence="2 6" id="KW-0812">Transmembrane</keyword>
<feature type="transmembrane region" description="Helical" evidence="6">
    <location>
        <begin position="257"/>
        <end position="279"/>
    </location>
</feature>
<accession>A0A8J2LAE0</accession>